<comment type="caution">
    <text evidence="7">The sequence shown here is derived from an EMBL/GenBank/DDBJ whole genome shotgun (WGS) entry which is preliminary data.</text>
</comment>
<dbReference type="RefSeq" id="WP_055143376.1">
    <property type="nucleotide sequence ID" value="NZ_JXSZ01000005.1"/>
</dbReference>
<dbReference type="GO" id="GO:0006353">
    <property type="term" value="P:DNA-templated transcription termination"/>
    <property type="evidence" value="ECO:0007669"/>
    <property type="project" value="InterPro"/>
</dbReference>
<organism evidence="7 8">
    <name type="scientific">Jiulongibacter sediminis</name>
    <dbReference type="NCBI Taxonomy" id="1605367"/>
    <lineage>
        <taxon>Bacteria</taxon>
        <taxon>Pseudomonadati</taxon>
        <taxon>Bacteroidota</taxon>
        <taxon>Cytophagia</taxon>
        <taxon>Cytophagales</taxon>
        <taxon>Leadbetterellaceae</taxon>
        <taxon>Jiulongibacter</taxon>
    </lineage>
</organism>
<dbReference type="GO" id="GO:0031564">
    <property type="term" value="P:transcription antitermination"/>
    <property type="evidence" value="ECO:0007669"/>
    <property type="project" value="UniProtKB-KW"/>
</dbReference>
<keyword evidence="8" id="KW-1185">Reference proteome</keyword>
<gene>
    <name evidence="7" type="ORF">AFM12_01260</name>
</gene>
<dbReference type="InterPro" id="IPR006027">
    <property type="entry name" value="NusB_RsmB_TIM44"/>
</dbReference>
<dbReference type="STRING" id="1605367.AFM12_01260"/>
<dbReference type="PANTHER" id="PTHR11078:SF3">
    <property type="entry name" value="ANTITERMINATION NUSB DOMAIN-CONTAINING PROTEIN"/>
    <property type="match status" value="1"/>
</dbReference>
<dbReference type="NCBIfam" id="TIGR01951">
    <property type="entry name" value="nusB"/>
    <property type="match status" value="1"/>
</dbReference>
<evidence type="ECO:0000256" key="2">
    <source>
        <dbReference type="ARBA" id="ARBA00022814"/>
    </source>
</evidence>
<dbReference type="Pfam" id="PF01029">
    <property type="entry name" value="NusB"/>
    <property type="match status" value="1"/>
</dbReference>
<accession>A0A0N8HA62</accession>
<dbReference type="GO" id="GO:0003723">
    <property type="term" value="F:RNA binding"/>
    <property type="evidence" value="ECO:0007669"/>
    <property type="project" value="UniProtKB-KW"/>
</dbReference>
<dbReference type="SUPFAM" id="SSF48013">
    <property type="entry name" value="NusB-like"/>
    <property type="match status" value="1"/>
</dbReference>
<name>A0A0N8HA62_9BACT</name>
<evidence type="ECO:0000259" key="6">
    <source>
        <dbReference type="Pfam" id="PF01029"/>
    </source>
</evidence>
<evidence type="ECO:0000256" key="5">
    <source>
        <dbReference type="ARBA" id="ARBA00023163"/>
    </source>
</evidence>
<proteinExistence type="inferred from homology"/>
<dbReference type="InterPro" id="IPR035926">
    <property type="entry name" value="NusB-like_sf"/>
</dbReference>
<evidence type="ECO:0000256" key="3">
    <source>
        <dbReference type="ARBA" id="ARBA00022884"/>
    </source>
</evidence>
<evidence type="ECO:0000313" key="7">
    <source>
        <dbReference type="EMBL" id="KPM49284.1"/>
    </source>
</evidence>
<dbReference type="PATRIC" id="fig|1605367.3.peg.1587"/>
<reference evidence="7 8" key="1">
    <citation type="submission" date="2015-07" db="EMBL/GenBank/DDBJ databases">
        <title>The draft genome sequence of Leadbetterella sp. JN14-9.</title>
        <authorList>
            <person name="Liu Y."/>
            <person name="Du J."/>
            <person name="Shao Z."/>
        </authorList>
    </citation>
    <scope>NUCLEOTIDE SEQUENCE [LARGE SCALE GENOMIC DNA]</scope>
    <source>
        <strain evidence="7 8">JN14-9</strain>
    </source>
</reference>
<dbReference type="InterPro" id="IPR011605">
    <property type="entry name" value="NusB_fam"/>
</dbReference>
<evidence type="ECO:0000256" key="1">
    <source>
        <dbReference type="ARBA" id="ARBA00005952"/>
    </source>
</evidence>
<sequence length="379" mass="44394">MLNRRLIRIRAMQALYAYEQSRKANLLLAEDLIKETFLPDLNSMEVQDRPKLKGLTELSIKVLHEELAIEEQTEDFEAPAAVQKAVKEAKILYNNKNKQDFDQMSLRAIREADKVFVVYLKMLNLYLALAEMAQNDPSHEGKSRLSDNKLLKELAEHKEFEILSLKAEVTWKDEKDFVKEAYRKVLKDNARYLEYCSKINHTLEDEIGILKYLVKNIFLKNDLVGGYFERYHLYFSEDKETLRAMVSHTFQNYDEEYGLEVAKANEEWQERKDFLSKLFKQSIQREDELNEYILPKLKNWEYDRVADADKILMRMALVEFMEFPSIPVKVTINEIIEIAKNYSTPKSGTFMNGVLDALSKELVKSGEIRKSGRGMLDNK</sequence>
<evidence type="ECO:0000313" key="8">
    <source>
        <dbReference type="Proteomes" id="UP000050454"/>
    </source>
</evidence>
<keyword evidence="3" id="KW-0694">RNA-binding</keyword>
<dbReference type="OrthoDB" id="9787568at2"/>
<feature type="domain" description="NusB/RsmB/TIM44" evidence="6">
    <location>
        <begin position="251"/>
        <end position="359"/>
    </location>
</feature>
<evidence type="ECO:0000256" key="4">
    <source>
        <dbReference type="ARBA" id="ARBA00023015"/>
    </source>
</evidence>
<dbReference type="GO" id="GO:0005829">
    <property type="term" value="C:cytosol"/>
    <property type="evidence" value="ECO:0007669"/>
    <property type="project" value="TreeGrafter"/>
</dbReference>
<dbReference type="AlphaFoldDB" id="A0A0N8HA62"/>
<dbReference type="EMBL" id="LGTQ01000005">
    <property type="protein sequence ID" value="KPM49284.1"/>
    <property type="molecule type" value="Genomic_DNA"/>
</dbReference>
<keyword evidence="5" id="KW-0804">Transcription</keyword>
<protein>
    <submittedName>
        <fullName evidence="7">Antitermination protein NusB</fullName>
    </submittedName>
</protein>
<dbReference type="Proteomes" id="UP000050454">
    <property type="component" value="Unassembled WGS sequence"/>
</dbReference>
<dbReference type="Gene3D" id="1.10.940.10">
    <property type="entry name" value="NusB-like"/>
    <property type="match status" value="1"/>
</dbReference>
<keyword evidence="4" id="KW-0805">Transcription regulation</keyword>
<comment type="similarity">
    <text evidence="1">Belongs to the NusB family.</text>
</comment>
<dbReference type="PANTHER" id="PTHR11078">
    <property type="entry name" value="N UTILIZATION SUBSTANCE PROTEIN B-RELATED"/>
    <property type="match status" value="1"/>
</dbReference>
<keyword evidence="2" id="KW-0889">Transcription antitermination</keyword>